<dbReference type="InParanoid" id="A0A067PYE0"/>
<feature type="compositionally biased region" description="Low complexity" evidence="1">
    <location>
        <begin position="35"/>
        <end position="44"/>
    </location>
</feature>
<organism evidence="2 3">
    <name type="scientific">Jaapia argillacea MUCL 33604</name>
    <dbReference type="NCBI Taxonomy" id="933084"/>
    <lineage>
        <taxon>Eukaryota</taxon>
        <taxon>Fungi</taxon>
        <taxon>Dikarya</taxon>
        <taxon>Basidiomycota</taxon>
        <taxon>Agaricomycotina</taxon>
        <taxon>Agaricomycetes</taxon>
        <taxon>Agaricomycetidae</taxon>
        <taxon>Jaapiales</taxon>
        <taxon>Jaapiaceae</taxon>
        <taxon>Jaapia</taxon>
    </lineage>
</organism>
<evidence type="ECO:0000313" key="3">
    <source>
        <dbReference type="Proteomes" id="UP000027265"/>
    </source>
</evidence>
<dbReference type="HOGENOM" id="CLU_639449_0_0_1"/>
<proteinExistence type="predicted"/>
<protein>
    <submittedName>
        <fullName evidence="2">Uncharacterized protein</fullName>
    </submittedName>
</protein>
<dbReference type="Proteomes" id="UP000027265">
    <property type="component" value="Unassembled WGS sequence"/>
</dbReference>
<accession>A0A067PYE0</accession>
<keyword evidence="3" id="KW-1185">Reference proteome</keyword>
<reference evidence="3" key="1">
    <citation type="journal article" date="2014" name="Proc. Natl. Acad. Sci. U.S.A.">
        <title>Extensive sampling of basidiomycete genomes demonstrates inadequacy of the white-rot/brown-rot paradigm for wood decay fungi.</title>
        <authorList>
            <person name="Riley R."/>
            <person name="Salamov A.A."/>
            <person name="Brown D.W."/>
            <person name="Nagy L.G."/>
            <person name="Floudas D."/>
            <person name="Held B.W."/>
            <person name="Levasseur A."/>
            <person name="Lombard V."/>
            <person name="Morin E."/>
            <person name="Otillar R."/>
            <person name="Lindquist E.A."/>
            <person name="Sun H."/>
            <person name="LaButti K.M."/>
            <person name="Schmutz J."/>
            <person name="Jabbour D."/>
            <person name="Luo H."/>
            <person name="Baker S.E."/>
            <person name="Pisabarro A.G."/>
            <person name="Walton J.D."/>
            <person name="Blanchette R.A."/>
            <person name="Henrissat B."/>
            <person name="Martin F."/>
            <person name="Cullen D."/>
            <person name="Hibbett D.S."/>
            <person name="Grigoriev I.V."/>
        </authorList>
    </citation>
    <scope>NUCLEOTIDE SEQUENCE [LARGE SCALE GENOMIC DNA]</scope>
    <source>
        <strain evidence="3">MUCL 33604</strain>
    </source>
</reference>
<sequence>MQALELVVPSPRMYSMYPTILVEDRSEPSDSEPYDLSSSPSLHTHSPDIKDPPRSPPLVGISRFGSPLSDFSLDSPDGADAVDEVIRALERLSLNDTPLSPPRTPAIVSSPRAFGLTSSYKHGSRNDAQPISIKHGASTSDVVHHNDRCLTLPSPPADHRLSRTNSSQLVNMLWNMHVSNDSRMLDVGSPERDLRFDVKMRIEVDVYEHSPHADRIQGLEEDQTGCGDVNDHSGGLGQEESGDEEVVDGNLGMISSRDGLQKGFRYTNLFAKLADGLAKKTQQFVQMFLELKDAVTSGFSSTPSSHDAKSTPQKFTAIGTIQNCRFEGSSHLLGQIASIPFDPVLSNLELLDGPDNVYHKPDVLSALVESNHSHIAPGFHPQITEGRRTKYQRLAHSRDGADLNSLESITVSAMRPLFSARFAMSSARI</sequence>
<evidence type="ECO:0000256" key="1">
    <source>
        <dbReference type="SAM" id="MobiDB-lite"/>
    </source>
</evidence>
<dbReference type="AlphaFoldDB" id="A0A067PYE0"/>
<evidence type="ECO:0000313" key="2">
    <source>
        <dbReference type="EMBL" id="KDQ56297.1"/>
    </source>
</evidence>
<name>A0A067PYE0_9AGAM</name>
<dbReference type="EMBL" id="KL197722">
    <property type="protein sequence ID" value="KDQ56297.1"/>
    <property type="molecule type" value="Genomic_DNA"/>
</dbReference>
<gene>
    <name evidence="2" type="ORF">JAAARDRAFT_59192</name>
</gene>
<feature type="region of interest" description="Disordered" evidence="1">
    <location>
        <begin position="23"/>
        <end position="61"/>
    </location>
</feature>